<dbReference type="InterPro" id="IPR043129">
    <property type="entry name" value="ATPase_NBD"/>
</dbReference>
<dbReference type="InterPro" id="IPR036390">
    <property type="entry name" value="WH_DNA-bd_sf"/>
</dbReference>
<feature type="domain" description="HTH marR-type" evidence="7">
    <location>
        <begin position="471"/>
        <end position="607"/>
    </location>
</feature>
<comment type="similarity">
    <text evidence="1 5">Belongs to the FGGY kinase family.</text>
</comment>
<reference evidence="8 9" key="1">
    <citation type="submission" date="2019-06" db="EMBL/GenBank/DDBJ databases">
        <title>Whole genome shotgun sequence of Microbacterium liquefaciens NBRC 15037.</title>
        <authorList>
            <person name="Hosoyama A."/>
            <person name="Uohara A."/>
            <person name="Ohji S."/>
            <person name="Ichikawa N."/>
        </authorList>
    </citation>
    <scope>NUCLEOTIDE SEQUENCE [LARGE SCALE GENOMIC DNA]</scope>
    <source>
        <strain evidence="8 9">NBRC 15037</strain>
    </source>
</reference>
<proteinExistence type="inferred from homology"/>
<dbReference type="InterPro" id="IPR036388">
    <property type="entry name" value="WH-like_DNA-bd_sf"/>
</dbReference>
<dbReference type="InterPro" id="IPR018484">
    <property type="entry name" value="FGGY_N"/>
</dbReference>
<comment type="caution">
    <text evidence="8">The sequence shown here is derived from an EMBL/GenBank/DDBJ whole genome shotgun (WGS) entry which is preliminary data.</text>
</comment>
<dbReference type="AlphaFoldDB" id="A0A4Y4B689"/>
<dbReference type="InterPro" id="IPR018485">
    <property type="entry name" value="FGGY_C"/>
</dbReference>
<evidence type="ECO:0000259" key="7">
    <source>
        <dbReference type="PROSITE" id="PS50995"/>
    </source>
</evidence>
<sequence>MELVAGIDSSTQSCKVVIADAVSGTVVREGRAAHPPGTEVDPEAWWQALQQAIAAAGGLGDVRAWAISGQQHGMVALDSRGRVVRPALLWNDLRSSDAATALIARYGATALAERTGLVPVPSFTLTKVHWLREHEPERARAVGAVALPHDWLTWRLRGFGPDSRLGADLDELVTDRSEASGTGYWTDAGYDRELFAEALGHDAVLPRVLAHDAAVRDADGRSVGPGSGDNAGAALGLGARVGDVVVSIGTSGTVFATSAHRTIDPSGTVSGFADAADGHLPLVATLSAARVLDTLAALLGVDHEELSRLALAASPGAGGLVLEPYLEGERTPNLPDATGTLFGMTLASTTRENVARSAYEGVLGGLLFGLNAIRDLGVPTERGILIGGGARSAAVRAMAHDDELGESDAERPDGEGDQSWRHDDSPDRLVGILADAAYCTSNVMIAHASIWRKQLTRRMAMGIGDDAVEVRAQGWRTLAALHGLIETALERSLGEAASLSVVEYTVLDALDRQDGWHMRMQQLARAAALSPSATTRLVNRLEDRGLLTRILCADDRRGIYTELTPAGRELYEQARPIHDAALERVLEDAAAQPELAPVVEALHGVALPALAAG</sequence>
<dbReference type="PROSITE" id="PS00445">
    <property type="entry name" value="FGGY_KINASES_2"/>
    <property type="match status" value="1"/>
</dbReference>
<dbReference type="SUPFAM" id="SSF53067">
    <property type="entry name" value="Actin-like ATPase domain"/>
    <property type="match status" value="2"/>
</dbReference>
<accession>A0A4Y4B689</accession>
<evidence type="ECO:0000256" key="5">
    <source>
        <dbReference type="RuleBase" id="RU003733"/>
    </source>
</evidence>
<dbReference type="PROSITE" id="PS00933">
    <property type="entry name" value="FGGY_KINASES_1"/>
    <property type="match status" value="1"/>
</dbReference>
<evidence type="ECO:0000313" key="8">
    <source>
        <dbReference type="EMBL" id="GEC76028.1"/>
    </source>
</evidence>
<evidence type="ECO:0000256" key="6">
    <source>
        <dbReference type="SAM" id="MobiDB-lite"/>
    </source>
</evidence>
<evidence type="ECO:0000256" key="4">
    <source>
        <dbReference type="ARBA" id="ARBA00022777"/>
    </source>
</evidence>
<keyword evidence="3 5" id="KW-0808">Transferase</keyword>
<dbReference type="InterPro" id="IPR018483">
    <property type="entry name" value="Carb_kinase_FGGY_CS"/>
</dbReference>
<dbReference type="PROSITE" id="PS50995">
    <property type="entry name" value="HTH_MARR_2"/>
    <property type="match status" value="1"/>
</dbReference>
<evidence type="ECO:0000256" key="2">
    <source>
        <dbReference type="ARBA" id="ARBA00022629"/>
    </source>
</evidence>
<dbReference type="GO" id="GO:0003700">
    <property type="term" value="F:DNA-binding transcription factor activity"/>
    <property type="evidence" value="ECO:0007669"/>
    <property type="project" value="InterPro"/>
</dbReference>
<dbReference type="Pfam" id="PF12802">
    <property type="entry name" value="MarR_2"/>
    <property type="match status" value="1"/>
</dbReference>
<dbReference type="SUPFAM" id="SSF46785">
    <property type="entry name" value="Winged helix' DNA-binding domain"/>
    <property type="match status" value="1"/>
</dbReference>
<dbReference type="EMBL" id="BJNQ01000014">
    <property type="protein sequence ID" value="GEC76028.1"/>
    <property type="molecule type" value="Genomic_DNA"/>
</dbReference>
<dbReference type="Gene3D" id="1.10.10.10">
    <property type="entry name" value="Winged helix-like DNA-binding domain superfamily/Winged helix DNA-binding domain"/>
    <property type="match status" value="1"/>
</dbReference>
<protein>
    <recommendedName>
        <fullName evidence="7">HTH marR-type domain-containing protein</fullName>
    </recommendedName>
</protein>
<dbReference type="GO" id="GO:0042732">
    <property type="term" value="P:D-xylose metabolic process"/>
    <property type="evidence" value="ECO:0007669"/>
    <property type="project" value="UniProtKB-KW"/>
</dbReference>
<dbReference type="InterPro" id="IPR050406">
    <property type="entry name" value="FGGY_Carb_Kinase"/>
</dbReference>
<keyword evidence="4 5" id="KW-0418">Kinase</keyword>
<dbReference type="Pfam" id="PF02782">
    <property type="entry name" value="FGGY_C"/>
    <property type="match status" value="1"/>
</dbReference>
<feature type="region of interest" description="Disordered" evidence="6">
    <location>
        <begin position="401"/>
        <end position="424"/>
    </location>
</feature>
<evidence type="ECO:0000313" key="9">
    <source>
        <dbReference type="Proteomes" id="UP000317410"/>
    </source>
</evidence>
<evidence type="ECO:0000256" key="3">
    <source>
        <dbReference type="ARBA" id="ARBA00022679"/>
    </source>
</evidence>
<dbReference type="GO" id="GO:0016301">
    <property type="term" value="F:kinase activity"/>
    <property type="evidence" value="ECO:0007669"/>
    <property type="project" value="UniProtKB-KW"/>
</dbReference>
<gene>
    <name evidence="8" type="ORF">MLI01_21730</name>
</gene>
<keyword evidence="2" id="KW-0859">Xylose metabolism</keyword>
<dbReference type="PANTHER" id="PTHR43095">
    <property type="entry name" value="SUGAR KINASE"/>
    <property type="match status" value="1"/>
</dbReference>
<dbReference type="SMART" id="SM00347">
    <property type="entry name" value="HTH_MARR"/>
    <property type="match status" value="1"/>
</dbReference>
<dbReference type="GO" id="GO:0016773">
    <property type="term" value="F:phosphotransferase activity, alcohol group as acceptor"/>
    <property type="evidence" value="ECO:0007669"/>
    <property type="project" value="InterPro"/>
</dbReference>
<evidence type="ECO:0000256" key="1">
    <source>
        <dbReference type="ARBA" id="ARBA00009156"/>
    </source>
</evidence>
<dbReference type="PANTHER" id="PTHR43095:SF5">
    <property type="entry name" value="XYLULOSE KINASE"/>
    <property type="match status" value="1"/>
</dbReference>
<dbReference type="Proteomes" id="UP000317410">
    <property type="component" value="Unassembled WGS sequence"/>
</dbReference>
<dbReference type="Gene3D" id="3.30.420.40">
    <property type="match status" value="2"/>
</dbReference>
<organism evidence="8 9">
    <name type="scientific">Microbacterium maritypicum</name>
    <name type="common">Microbacterium liquefaciens</name>
    <dbReference type="NCBI Taxonomy" id="33918"/>
    <lineage>
        <taxon>Bacteria</taxon>
        <taxon>Bacillati</taxon>
        <taxon>Actinomycetota</taxon>
        <taxon>Actinomycetes</taxon>
        <taxon>Micrococcales</taxon>
        <taxon>Microbacteriaceae</taxon>
        <taxon>Microbacterium</taxon>
    </lineage>
</organism>
<keyword evidence="2" id="KW-0119">Carbohydrate metabolism</keyword>
<dbReference type="Pfam" id="PF00370">
    <property type="entry name" value="FGGY_N"/>
    <property type="match status" value="1"/>
</dbReference>
<dbReference type="InterPro" id="IPR000835">
    <property type="entry name" value="HTH_MarR-typ"/>
</dbReference>
<name>A0A4Y4B689_MICMQ</name>